<organism evidence="1 2">
    <name type="scientific">Araneus ventricosus</name>
    <name type="common">Orbweaver spider</name>
    <name type="synonym">Epeira ventricosa</name>
    <dbReference type="NCBI Taxonomy" id="182803"/>
    <lineage>
        <taxon>Eukaryota</taxon>
        <taxon>Metazoa</taxon>
        <taxon>Ecdysozoa</taxon>
        <taxon>Arthropoda</taxon>
        <taxon>Chelicerata</taxon>
        <taxon>Arachnida</taxon>
        <taxon>Araneae</taxon>
        <taxon>Araneomorphae</taxon>
        <taxon>Entelegynae</taxon>
        <taxon>Araneoidea</taxon>
        <taxon>Araneidae</taxon>
        <taxon>Araneus</taxon>
    </lineage>
</organism>
<evidence type="ECO:0000313" key="1">
    <source>
        <dbReference type="EMBL" id="GBM37780.1"/>
    </source>
</evidence>
<dbReference type="EMBL" id="BGPR01000850">
    <property type="protein sequence ID" value="GBM37780.1"/>
    <property type="molecule type" value="Genomic_DNA"/>
</dbReference>
<dbReference type="AlphaFoldDB" id="A0A4Y2F8C3"/>
<sequence>MISRNRKSDYKTMYTRICVLTHISARYFLYHHRSIIIVCLESFGSPIEIPVDDNSEINLIDQGPPPLRRKLSLRRNSIASLKSFPGDEFKETINEELIELQKGRGTRCPSCEGWERIVFSAQRIA</sequence>
<keyword evidence="2" id="KW-1185">Reference proteome</keyword>
<reference evidence="1 2" key="1">
    <citation type="journal article" date="2019" name="Sci. Rep.">
        <title>Orb-weaving spider Araneus ventricosus genome elucidates the spidroin gene catalogue.</title>
        <authorList>
            <person name="Kono N."/>
            <person name="Nakamura H."/>
            <person name="Ohtoshi R."/>
            <person name="Moran D.A.P."/>
            <person name="Shinohara A."/>
            <person name="Yoshida Y."/>
            <person name="Fujiwara M."/>
            <person name="Mori M."/>
            <person name="Tomita M."/>
            <person name="Arakawa K."/>
        </authorList>
    </citation>
    <scope>NUCLEOTIDE SEQUENCE [LARGE SCALE GENOMIC DNA]</scope>
</reference>
<dbReference type="Proteomes" id="UP000499080">
    <property type="component" value="Unassembled WGS sequence"/>
</dbReference>
<gene>
    <name evidence="1" type="ORF">AVEN_25891_1</name>
</gene>
<evidence type="ECO:0000313" key="2">
    <source>
        <dbReference type="Proteomes" id="UP000499080"/>
    </source>
</evidence>
<accession>A0A4Y2F8C3</accession>
<protein>
    <submittedName>
        <fullName evidence="1">Uncharacterized protein</fullName>
    </submittedName>
</protein>
<name>A0A4Y2F8C3_ARAVE</name>
<comment type="caution">
    <text evidence="1">The sequence shown here is derived from an EMBL/GenBank/DDBJ whole genome shotgun (WGS) entry which is preliminary data.</text>
</comment>
<proteinExistence type="predicted"/>